<dbReference type="EMBL" id="MK250086">
    <property type="protein sequence ID" value="QDY51943.1"/>
    <property type="molecule type" value="Genomic_DNA"/>
</dbReference>
<organism evidence="2">
    <name type="scientific">Mimiviridae sp. ChoanoV1</name>
    <dbReference type="NCBI Taxonomy" id="2596887"/>
    <lineage>
        <taxon>Viruses</taxon>
        <taxon>Varidnaviria</taxon>
        <taxon>Bamfordvirae</taxon>
        <taxon>Nucleocytoviricota</taxon>
        <taxon>Megaviricetes</taxon>
        <taxon>Imitervirales</taxon>
        <taxon>Schizomimiviridae</taxon>
    </lineage>
</organism>
<feature type="transmembrane region" description="Helical" evidence="1">
    <location>
        <begin position="6"/>
        <end position="26"/>
    </location>
</feature>
<feature type="transmembrane region" description="Helical" evidence="1">
    <location>
        <begin position="47"/>
        <end position="65"/>
    </location>
</feature>
<keyword evidence="1" id="KW-1133">Transmembrane helix</keyword>
<name>A0A5B8HW70_9VIRU</name>
<feature type="transmembrane region" description="Helical" evidence="1">
    <location>
        <begin position="210"/>
        <end position="230"/>
    </location>
</feature>
<evidence type="ECO:0000313" key="2">
    <source>
        <dbReference type="EMBL" id="QDY51943.1"/>
    </source>
</evidence>
<feature type="transmembrane region" description="Helical" evidence="1">
    <location>
        <begin position="132"/>
        <end position="154"/>
    </location>
</feature>
<sequence length="235" mass="28030">MLSSFIKLSITTFIYSLLYNPAESFLNKNYLFKKYPDSRKKYIIKNLIKSFSMFLIFINFSILYFRNGFNNILTNNLIRNFGALYVGNDLCGLIKVKNLPKTTKIHHIITLFLYSLVSYYDVEKYKIVKMISIYTIFSFIPFAVNSYLGLRFLIKKETKNKNQIILNNIIEINRILAKYVYLITCLINWIIHIQYFSNELFKLSFNILDLIYFLFLIPIINDDIILLKWLNKKYV</sequence>
<protein>
    <submittedName>
        <fullName evidence="2">Uncharacterized protein</fullName>
    </submittedName>
</protein>
<accession>A0A5B8HW70</accession>
<gene>
    <name evidence="2" type="ORF">2_15</name>
</gene>
<keyword evidence="1" id="KW-0472">Membrane</keyword>
<feature type="transmembrane region" description="Helical" evidence="1">
    <location>
        <begin position="175"/>
        <end position="195"/>
    </location>
</feature>
<feature type="transmembrane region" description="Helical" evidence="1">
    <location>
        <begin position="103"/>
        <end position="120"/>
    </location>
</feature>
<keyword evidence="1" id="KW-0812">Transmembrane</keyword>
<proteinExistence type="predicted"/>
<evidence type="ECO:0000256" key="1">
    <source>
        <dbReference type="SAM" id="Phobius"/>
    </source>
</evidence>
<reference evidence="2" key="1">
    <citation type="submission" date="2018-11" db="EMBL/GenBank/DDBJ databases">
        <title>A distinct lineage of giant viruses engineers rhodopsin photosystems in predatory marine eukaryotes.</title>
        <authorList>
            <person name="Needham D.M."/>
            <person name="Yoshizawa S."/>
            <person name="Hosaka T."/>
            <person name="Poirier C."/>
            <person name="Choi C.-J."/>
            <person name="Hehenberger E."/>
            <person name="Irwin N.A.T."/>
            <person name="Wilken S."/>
            <person name="Yung C.-M."/>
            <person name="Bachy C."/>
            <person name="Kurihara R."/>
            <person name="Nakajima Y."/>
            <person name="Kojima K."/>
            <person name="Kimura-Someya T."/>
            <person name="Leonard G."/>
            <person name="Malmstrom R.R."/>
            <person name="Mende D."/>
            <person name="Olson D.K."/>
            <person name="Sudo Y."/>
            <person name="Sudek S."/>
            <person name="Richards T.A."/>
            <person name="DeLong E.F."/>
            <person name="Keeling P.J."/>
            <person name="Santoro A.E."/>
            <person name="Shirouzu M."/>
            <person name="Iwasaki W."/>
            <person name="Worden A.Z."/>
        </authorList>
    </citation>
    <scope>NUCLEOTIDE SEQUENCE</scope>
</reference>